<feature type="binding site" evidence="5">
    <location>
        <position position="170"/>
    </location>
    <ligand>
        <name>Ca(2+)</name>
        <dbReference type="ChEBI" id="CHEBI:29108"/>
    </ligand>
</feature>
<protein>
    <recommendedName>
        <fullName evidence="3">Chondroitin sulfate ABC lyase</fullName>
    </recommendedName>
    <alternativeName>
        <fullName evidence="3">Chondroitin ABC eliminase</fullName>
    </alternativeName>
    <alternativeName>
        <fullName evidence="3">Chondroitin ABC lyase</fullName>
    </alternativeName>
    <alternativeName>
        <fullName evidence="3">Chondroitinase ABC</fullName>
    </alternativeName>
</protein>
<dbReference type="SUPFAM" id="SSF49785">
    <property type="entry name" value="Galactose-binding domain-like"/>
    <property type="match status" value="1"/>
</dbReference>
<keyword evidence="6" id="KW-0732">Signal</keyword>
<dbReference type="GO" id="GO:0046872">
    <property type="term" value="F:metal ion binding"/>
    <property type="evidence" value="ECO:0007669"/>
    <property type="project" value="UniProtKB-KW"/>
</dbReference>
<feature type="active site" description="Proton acceptor" evidence="4">
    <location>
        <position position="476"/>
    </location>
</feature>
<dbReference type="Proteomes" id="UP000183920">
    <property type="component" value="Unassembled WGS sequence"/>
</dbReference>
<dbReference type="InterPro" id="IPR024200">
    <property type="entry name" value="Chondroitinase_ABC_I"/>
</dbReference>
<keyword evidence="3" id="KW-0119">Carbohydrate metabolism</keyword>
<dbReference type="InterPro" id="IPR008979">
    <property type="entry name" value="Galactose-bd-like_sf"/>
</dbReference>
<dbReference type="InterPro" id="IPR039174">
    <property type="entry name" value="Chondroitin_ABC_lyase"/>
</dbReference>
<dbReference type="SUPFAM" id="SSF48230">
    <property type="entry name" value="Chondroitin AC/alginate lyase"/>
    <property type="match status" value="1"/>
</dbReference>
<dbReference type="GO" id="GO:0006027">
    <property type="term" value="P:glycosaminoglycan catabolic process"/>
    <property type="evidence" value="ECO:0007669"/>
    <property type="project" value="InterPro"/>
</dbReference>
<dbReference type="GO" id="GO:0042597">
    <property type="term" value="C:periplasmic space"/>
    <property type="evidence" value="ECO:0007669"/>
    <property type="project" value="TreeGrafter"/>
</dbReference>
<dbReference type="Pfam" id="PF09093">
    <property type="entry name" value="Lyase_catalyt"/>
    <property type="match status" value="1"/>
</dbReference>
<proteinExistence type="inferred from homology"/>
<dbReference type="GO" id="GO:0030246">
    <property type="term" value="F:carbohydrate binding"/>
    <property type="evidence" value="ECO:0007669"/>
    <property type="project" value="InterPro"/>
</dbReference>
<feature type="binding site" evidence="5">
    <location>
        <position position="63"/>
    </location>
    <ligand>
        <name>Ca(2+)</name>
        <dbReference type="ChEBI" id="CHEBI:29108"/>
    </ligand>
</feature>
<dbReference type="SUPFAM" id="SSF74650">
    <property type="entry name" value="Galactose mutarotase-like"/>
    <property type="match status" value="1"/>
</dbReference>
<dbReference type="InterPro" id="IPR008929">
    <property type="entry name" value="Chondroitin_lyas"/>
</dbReference>
<evidence type="ECO:0000313" key="10">
    <source>
        <dbReference type="EMBL" id="CRL61133.1"/>
    </source>
</evidence>
<organism evidence="10 11">
    <name type="scientific">Proteus penneri</name>
    <dbReference type="NCBI Taxonomy" id="102862"/>
    <lineage>
        <taxon>Bacteria</taxon>
        <taxon>Pseudomonadati</taxon>
        <taxon>Pseudomonadota</taxon>
        <taxon>Gammaproteobacteria</taxon>
        <taxon>Enterobacterales</taxon>
        <taxon>Morganellaceae</taxon>
        <taxon>Proteus</taxon>
    </lineage>
</organism>
<comment type="similarity">
    <text evidence="1 3">Belongs to the polysaccharide lyase 8 family.</text>
</comment>
<evidence type="ECO:0000313" key="11">
    <source>
        <dbReference type="Proteomes" id="UP000183920"/>
    </source>
</evidence>
<keyword evidence="5" id="KW-0479">Metal-binding</keyword>
<feature type="binding site" evidence="5">
    <location>
        <position position="39"/>
    </location>
    <ligand>
        <name>Ca(2+)</name>
        <dbReference type="ChEBI" id="CHEBI:29108"/>
    </ligand>
</feature>
<dbReference type="SUPFAM" id="SSF49863">
    <property type="entry name" value="Hyaluronate lyase-like, C-terminal domain"/>
    <property type="match status" value="1"/>
</dbReference>
<evidence type="ECO:0000259" key="7">
    <source>
        <dbReference type="Pfam" id="PF02278"/>
    </source>
</evidence>
<dbReference type="PANTHER" id="PTHR37322:SF3">
    <property type="entry name" value="CHONDROITIN SULFATE ABC EXOLYASE"/>
    <property type="match status" value="1"/>
</dbReference>
<dbReference type="InterPro" id="IPR015176">
    <property type="entry name" value="Lyase_N"/>
</dbReference>
<dbReference type="EMBL" id="CVRY01000002">
    <property type="protein sequence ID" value="CRL61133.1"/>
    <property type="molecule type" value="Genomic_DNA"/>
</dbReference>
<dbReference type="GO" id="GO:0034000">
    <property type="term" value="F:chondroitin-sulfate-ABC endolyase activity"/>
    <property type="evidence" value="ECO:0007669"/>
    <property type="project" value="InterPro"/>
</dbReference>
<dbReference type="Gene3D" id="2.60.220.10">
    <property type="entry name" value="Polysaccharide lyase family 8-like, C-terminal"/>
    <property type="match status" value="1"/>
</dbReference>
<keyword evidence="5" id="KW-0106">Calcium</keyword>
<evidence type="ECO:0000256" key="5">
    <source>
        <dbReference type="PIRSR" id="PIRSR034515-3"/>
    </source>
</evidence>
<evidence type="ECO:0000259" key="9">
    <source>
        <dbReference type="Pfam" id="PF09093"/>
    </source>
</evidence>
<feature type="domain" description="Lyase N-terminal" evidence="8">
    <location>
        <begin position="37"/>
        <end position="190"/>
    </location>
</feature>
<evidence type="ECO:0000256" key="6">
    <source>
        <dbReference type="SAM" id="SignalP"/>
    </source>
</evidence>
<dbReference type="InterPro" id="IPR014718">
    <property type="entry name" value="GH-type_carb-bd"/>
</dbReference>
<gene>
    <name evidence="10" type="primary">chonabc</name>
    <name evidence="10" type="ORF">BN1804_01322</name>
</gene>
<dbReference type="RefSeq" id="WP_072063418.1">
    <property type="nucleotide sequence ID" value="NZ_CVRY01000002.1"/>
</dbReference>
<dbReference type="Gene3D" id="2.60.120.430">
    <property type="entry name" value="Galactose-binding lectin"/>
    <property type="match status" value="1"/>
</dbReference>
<dbReference type="GO" id="GO:0005975">
    <property type="term" value="P:carbohydrate metabolic process"/>
    <property type="evidence" value="ECO:0007669"/>
    <property type="project" value="InterPro"/>
</dbReference>
<feature type="chain" id="PRO_5005196203" description="Chondroitin sulfate ABC lyase" evidence="6">
    <location>
        <begin position="24"/>
        <end position="1016"/>
    </location>
</feature>
<dbReference type="PIRSF" id="PIRSF034515">
    <property type="entry name" value="Chondroitinase"/>
    <property type="match status" value="1"/>
</dbReference>
<reference evidence="11" key="1">
    <citation type="submission" date="2015-06" db="EMBL/GenBank/DDBJ databases">
        <authorList>
            <person name="Urmite Genomes"/>
        </authorList>
    </citation>
    <scope>NUCLEOTIDE SEQUENCE [LARGE SCALE GENOMIC DNA]</scope>
    <source>
        <strain evidence="11">CSUR P1867</strain>
    </source>
</reference>
<dbReference type="InterPro" id="IPR015177">
    <property type="entry name" value="Lyase_catalyt"/>
</dbReference>
<dbReference type="GO" id="GO:0005576">
    <property type="term" value="C:extracellular region"/>
    <property type="evidence" value="ECO:0007669"/>
    <property type="project" value="InterPro"/>
</dbReference>
<evidence type="ECO:0000256" key="2">
    <source>
        <dbReference type="ARBA" id="ARBA00023239"/>
    </source>
</evidence>
<dbReference type="Gene3D" id="1.50.10.100">
    <property type="entry name" value="Chondroitin AC/alginate lyase"/>
    <property type="match status" value="1"/>
</dbReference>
<dbReference type="Pfam" id="PF09092">
    <property type="entry name" value="Lyase_N"/>
    <property type="match status" value="1"/>
</dbReference>
<evidence type="ECO:0000256" key="3">
    <source>
        <dbReference type="PIRNR" id="PIRNR034515"/>
    </source>
</evidence>
<dbReference type="InterPro" id="IPR003159">
    <property type="entry name" value="Lyase_8_central_dom"/>
</dbReference>
<dbReference type="InterPro" id="IPR011071">
    <property type="entry name" value="Lyase_8-like_C"/>
</dbReference>
<dbReference type="Gene3D" id="2.70.98.10">
    <property type="match status" value="1"/>
</dbReference>
<feature type="active site" description="Proton acceptor" evidence="4">
    <location>
        <position position="366"/>
    </location>
</feature>
<evidence type="ECO:0000259" key="8">
    <source>
        <dbReference type="Pfam" id="PF09092"/>
    </source>
</evidence>
<feature type="domain" description="Polysaccharide lyase family 8 central" evidence="7">
    <location>
        <begin position="615"/>
        <end position="856"/>
    </location>
</feature>
<dbReference type="Pfam" id="PF02278">
    <property type="entry name" value="Lyase_8"/>
    <property type="match status" value="1"/>
</dbReference>
<name>A0A0G4Q5G7_9GAMM</name>
<dbReference type="AlphaFoldDB" id="A0A0G4Q5G7"/>
<evidence type="ECO:0000256" key="1">
    <source>
        <dbReference type="ARBA" id="ARBA00006699"/>
    </source>
</evidence>
<evidence type="ECO:0000256" key="4">
    <source>
        <dbReference type="PIRSR" id="PIRSR034515-1"/>
    </source>
</evidence>
<accession>A0A0G4Q5G7</accession>
<comment type="function">
    <text evidence="3">Broad-specificity glycosaminoglycan lyase.</text>
</comment>
<dbReference type="PANTHER" id="PTHR37322">
    <property type="match status" value="1"/>
</dbReference>
<keyword evidence="2 3" id="KW-0456">Lyase</keyword>
<sequence length="1016" mass="114613" precursor="true">MLIKKPLAHVMALSLFLSLPAQASPSLSHETFSDIYLFESGIPNTLITSNNNQLSLSKQHAKDGEQSLKWQYQPQATLTLNNIVNYQDDKNTATPLTFMMWIYNEKPQSSPLTFAFKQNNKIALSFNAELNFTGWRGIAVPFRDMQGSATGQFEQLVITAPDQAGTLFFDQIMMSVPLDNRWAVPDYQTPYVNNAVNTMVSKNWSALLMYDQMFKAHYPTLNFNTEFHDDQTEMASIYQRFEYYQGINADKKITSDMLNKNLALWEKLGLTQHADGSITGKALDHPNRQNFMKVEGVFSEETKKTLLDTNMLRDVGKTLLQTAIYLRSNSLSATDRKKLEERYLLGTRYVLEQGFTRGSGYQIITHVGYQTRELFDAWFIGRHILAKNNLLAPTQQAMMWYNATGRIFEKDDEIIDANVDILNTQLQWMIKSLLMLPDYQQRQQALVQLQNWLNKTILSSKGVAGGFKPDGSIFHHSQHYPAYAKDAFGGLAPSVYALSDSPFRLSTSAHERLKDVLLKMRIYTKETQIPVVLSGRHPTGLHKIGIAPFKWMALAGTPDGKQKLDTTLAAAYAKLDNKDNFDGIKAENEPTGAWAMNYASMAIQRRASIQVPQQSWLAIARGFSRYLVGNESYENNNRYGRYLQYGQLEIIPADLTQSGFSHAGWDWNRYPGTTTIHLPYHELEAKLNQLPAAGIEEMLLSTESYSGANTLNNNSMFAMKLHGHSKYQQQSLRANKSYFLFDNRVIALGSGIENNDKQHTTETTLFQFAVPKLQSVSINGKEVNQLGTRLTLNNADTLIDPAGNLYKLAKDQTVEFSYQKQHSLDDRNSKPTEQLFATAVISHGNAPSDATYEYAIAIESQDNKAPEYTVLQHNNQLHAVKDKLTQEEGYAFFEPSQVNSPEATILSSNAPVMIMAKTQNQRLTLSIVNPDLNLYQGIEADQVDHKGNQIEVSVYSRKWLTAESQPVNNTITVKGRWKLMTPQSGIMIKHQDNNTLITTTTIQATPIVINLVKSTS</sequence>
<dbReference type="InterPro" id="IPR011013">
    <property type="entry name" value="Gal_mutarotase_sf_dom"/>
</dbReference>
<feature type="domain" description="Lyase catalytic" evidence="9">
    <location>
        <begin position="230"/>
        <end position="579"/>
    </location>
</feature>
<feature type="active site" description="Proton donor" evidence="4">
    <location>
        <position position="483"/>
    </location>
</feature>
<feature type="signal peptide" evidence="6">
    <location>
        <begin position="1"/>
        <end position="23"/>
    </location>
</feature>